<dbReference type="InterPro" id="IPR050706">
    <property type="entry name" value="Cyclic-di-GMP_PDE-like"/>
</dbReference>
<dbReference type="CDD" id="cd01948">
    <property type="entry name" value="EAL"/>
    <property type="match status" value="1"/>
</dbReference>
<dbReference type="InterPro" id="IPR019278">
    <property type="entry name" value="DICT_dom"/>
</dbReference>
<dbReference type="GO" id="GO:0071111">
    <property type="term" value="F:cyclic-guanylate-specific phosphodiesterase activity"/>
    <property type="evidence" value="ECO:0007669"/>
    <property type="project" value="InterPro"/>
</dbReference>
<dbReference type="RefSeq" id="WP_141845973.1">
    <property type="nucleotide sequence ID" value="NZ_BAAAPR010000018.1"/>
</dbReference>
<keyword evidence="3" id="KW-1185">Reference proteome</keyword>
<proteinExistence type="predicted"/>
<comment type="caution">
    <text evidence="2">The sequence shown here is derived from an EMBL/GenBank/DDBJ whole genome shotgun (WGS) entry which is preliminary data.</text>
</comment>
<dbReference type="InterPro" id="IPR001633">
    <property type="entry name" value="EAL_dom"/>
</dbReference>
<sequence>MDRVHEIVDHARVRSVFQPIVRLDDASVVAYEALTRGPEGPLERPDLLFAAARDAGRLADLDALCRTTALRTAVQAGIRAPLGLFVNVEPEVLDSEALDALIDIARTAPGGLDVVLEITERAIGARPAELLACVRTLREAGWRIALDDVGADDLSLAFMPLLRPDIVKLDLRLVQQRPGPAVASIMNAVNAYAERSGAILLAEGIETAEHVSVARALGARLGQGWHFGRPAPRPPVPTGAAAERARAALRLPPGEARPTPASPFACLPPTADVRTSTKLLLVELSKHLEREALAHGSTCVVVSTFQYAHQFTAATARRYAALADRVGFVAALGAGLPVEPVPGVRGADLSADDPVRDEWDVVVIAPHFAAALLAQDLGGPEDDRPERERRFGFALTYDRDVVTRAAHSLLARVLPAPVLVP</sequence>
<dbReference type="Pfam" id="PF10069">
    <property type="entry name" value="DICT"/>
    <property type="match status" value="1"/>
</dbReference>
<accession>A0A542DVQ9</accession>
<dbReference type="EMBL" id="VFMN01000001">
    <property type="protein sequence ID" value="TQJ07146.1"/>
    <property type="molecule type" value="Genomic_DNA"/>
</dbReference>
<feature type="domain" description="EAL" evidence="1">
    <location>
        <begin position="1"/>
        <end position="244"/>
    </location>
</feature>
<dbReference type="AlphaFoldDB" id="A0A542DVQ9"/>
<name>A0A542DVQ9_9MICO</name>
<evidence type="ECO:0000313" key="2">
    <source>
        <dbReference type="EMBL" id="TQJ07146.1"/>
    </source>
</evidence>
<dbReference type="PANTHER" id="PTHR33121">
    <property type="entry name" value="CYCLIC DI-GMP PHOSPHODIESTERASE PDEF"/>
    <property type="match status" value="1"/>
</dbReference>
<dbReference type="OrthoDB" id="23692at2"/>
<gene>
    <name evidence="2" type="ORF">FB458_0199</name>
</gene>
<organism evidence="2 3">
    <name type="scientific">Lapillicoccus jejuensis</name>
    <dbReference type="NCBI Taxonomy" id="402171"/>
    <lineage>
        <taxon>Bacteria</taxon>
        <taxon>Bacillati</taxon>
        <taxon>Actinomycetota</taxon>
        <taxon>Actinomycetes</taxon>
        <taxon>Micrococcales</taxon>
        <taxon>Intrasporangiaceae</taxon>
        <taxon>Lapillicoccus</taxon>
    </lineage>
</organism>
<dbReference type="Proteomes" id="UP000317893">
    <property type="component" value="Unassembled WGS sequence"/>
</dbReference>
<protein>
    <submittedName>
        <fullName evidence="2">EAL domain-containing protein (Putative c-di-GMP-specific phosphodiesterase class I)</fullName>
    </submittedName>
</protein>
<dbReference type="Gene3D" id="3.20.20.450">
    <property type="entry name" value="EAL domain"/>
    <property type="match status" value="1"/>
</dbReference>
<evidence type="ECO:0000313" key="3">
    <source>
        <dbReference type="Proteomes" id="UP000317893"/>
    </source>
</evidence>
<dbReference type="SMART" id="SM00052">
    <property type="entry name" value="EAL"/>
    <property type="match status" value="1"/>
</dbReference>
<dbReference type="PROSITE" id="PS50883">
    <property type="entry name" value="EAL"/>
    <property type="match status" value="1"/>
</dbReference>
<dbReference type="InterPro" id="IPR035919">
    <property type="entry name" value="EAL_sf"/>
</dbReference>
<dbReference type="PANTHER" id="PTHR33121:SF76">
    <property type="entry name" value="SIGNALING PROTEIN"/>
    <property type="match status" value="1"/>
</dbReference>
<reference evidence="2 3" key="1">
    <citation type="submission" date="2019-06" db="EMBL/GenBank/DDBJ databases">
        <title>Sequencing the genomes of 1000 actinobacteria strains.</title>
        <authorList>
            <person name="Klenk H.-P."/>
        </authorList>
    </citation>
    <scope>NUCLEOTIDE SEQUENCE [LARGE SCALE GENOMIC DNA]</scope>
    <source>
        <strain evidence="2 3">DSM 18607</strain>
    </source>
</reference>
<dbReference type="Pfam" id="PF00563">
    <property type="entry name" value="EAL"/>
    <property type="match status" value="1"/>
</dbReference>
<evidence type="ECO:0000259" key="1">
    <source>
        <dbReference type="PROSITE" id="PS50883"/>
    </source>
</evidence>
<dbReference type="SUPFAM" id="SSF141868">
    <property type="entry name" value="EAL domain-like"/>
    <property type="match status" value="1"/>
</dbReference>